<feature type="compositionally biased region" description="Gly residues" evidence="1">
    <location>
        <begin position="12"/>
        <end position="23"/>
    </location>
</feature>
<feature type="region of interest" description="Disordered" evidence="1">
    <location>
        <begin position="1"/>
        <end position="54"/>
    </location>
</feature>
<accession>A0A1I8FF24</accession>
<dbReference type="WBParaSite" id="maker-unitig_32418-snap-gene-0.2-mRNA-1">
    <property type="protein sequence ID" value="maker-unitig_32418-snap-gene-0.2-mRNA-1"/>
    <property type="gene ID" value="maker-unitig_32418-snap-gene-0.2"/>
</dbReference>
<dbReference type="AlphaFoldDB" id="A0A1I8FF24"/>
<evidence type="ECO:0000313" key="3">
    <source>
        <dbReference type="WBParaSite" id="maker-unitig_32418-snap-gene-0.2-mRNA-1"/>
    </source>
</evidence>
<reference evidence="3" key="1">
    <citation type="submission" date="2016-11" db="UniProtKB">
        <authorList>
            <consortium name="WormBaseParasite"/>
        </authorList>
    </citation>
    <scope>IDENTIFICATION</scope>
</reference>
<keyword evidence="2" id="KW-1185">Reference proteome</keyword>
<feature type="compositionally biased region" description="Low complexity" evidence="1">
    <location>
        <begin position="119"/>
        <end position="130"/>
    </location>
</feature>
<feature type="compositionally biased region" description="Basic and acidic residues" evidence="1">
    <location>
        <begin position="1"/>
        <end position="11"/>
    </location>
</feature>
<protein>
    <submittedName>
        <fullName evidence="3">SAGA-associated factor 11</fullName>
    </submittedName>
</protein>
<organism evidence="2 3">
    <name type="scientific">Macrostomum lignano</name>
    <dbReference type="NCBI Taxonomy" id="282301"/>
    <lineage>
        <taxon>Eukaryota</taxon>
        <taxon>Metazoa</taxon>
        <taxon>Spiralia</taxon>
        <taxon>Lophotrochozoa</taxon>
        <taxon>Platyhelminthes</taxon>
        <taxon>Rhabditophora</taxon>
        <taxon>Macrostomorpha</taxon>
        <taxon>Macrostomida</taxon>
        <taxon>Macrostomidae</taxon>
        <taxon>Macrostomum</taxon>
    </lineage>
</organism>
<sequence>RAAAGLRRDGADGGGGSGGGGGLSEESDSGEDNSATKKKKRSSMEDSEGIDPVYSLLKHAADRGTQKCAACCPQSESLSPAGRNSPVCNHAGYSRLADDLTRQSAMSAKDSRFPPGAEQQQQRLSSGLQRPAAAAESGPHVDA</sequence>
<proteinExistence type="predicted"/>
<feature type="region of interest" description="Disordered" evidence="1">
    <location>
        <begin position="103"/>
        <end position="143"/>
    </location>
</feature>
<name>A0A1I8FF24_9PLAT</name>
<evidence type="ECO:0000313" key="2">
    <source>
        <dbReference type="Proteomes" id="UP000095280"/>
    </source>
</evidence>
<dbReference type="Proteomes" id="UP000095280">
    <property type="component" value="Unplaced"/>
</dbReference>
<evidence type="ECO:0000256" key="1">
    <source>
        <dbReference type="SAM" id="MobiDB-lite"/>
    </source>
</evidence>